<dbReference type="GO" id="GO:0046983">
    <property type="term" value="F:protein dimerization activity"/>
    <property type="evidence" value="ECO:0007669"/>
    <property type="project" value="InterPro"/>
</dbReference>
<dbReference type="SUPFAM" id="SSF55874">
    <property type="entry name" value="ATPase domain of HSP90 chaperone/DNA topoisomerase II/histidine kinase"/>
    <property type="match status" value="1"/>
</dbReference>
<gene>
    <name evidence="10" type="ORF">C7B46_02535</name>
</gene>
<evidence type="ECO:0000259" key="9">
    <source>
        <dbReference type="PROSITE" id="PS50109"/>
    </source>
</evidence>
<dbReference type="InterPro" id="IPR003594">
    <property type="entry name" value="HATPase_dom"/>
</dbReference>
<dbReference type="PANTHER" id="PTHR24421:SF10">
    <property type="entry name" value="NITRATE_NITRITE SENSOR PROTEIN NARQ"/>
    <property type="match status" value="1"/>
</dbReference>
<name>A0A2T2XKN5_9FIRM</name>
<dbReference type="Gene3D" id="1.20.5.1930">
    <property type="match status" value="1"/>
</dbReference>
<dbReference type="SMART" id="SM00387">
    <property type="entry name" value="HATPase_c"/>
    <property type="match status" value="1"/>
</dbReference>
<dbReference type="PROSITE" id="PS50109">
    <property type="entry name" value="HIS_KIN"/>
    <property type="match status" value="1"/>
</dbReference>
<evidence type="ECO:0000256" key="8">
    <source>
        <dbReference type="ARBA" id="ARBA00023012"/>
    </source>
</evidence>
<organism evidence="10 11">
    <name type="scientific">Sulfobacillus benefaciens</name>
    <dbReference type="NCBI Taxonomy" id="453960"/>
    <lineage>
        <taxon>Bacteria</taxon>
        <taxon>Bacillati</taxon>
        <taxon>Bacillota</taxon>
        <taxon>Clostridia</taxon>
        <taxon>Eubacteriales</taxon>
        <taxon>Clostridiales Family XVII. Incertae Sedis</taxon>
        <taxon>Sulfobacillus</taxon>
    </lineage>
</organism>
<evidence type="ECO:0000256" key="1">
    <source>
        <dbReference type="ARBA" id="ARBA00000085"/>
    </source>
</evidence>
<reference evidence="10 11" key="1">
    <citation type="journal article" date="2014" name="BMC Genomics">
        <title>Comparison of environmental and isolate Sulfobacillus genomes reveals diverse carbon, sulfur, nitrogen, and hydrogen metabolisms.</title>
        <authorList>
            <person name="Justice N.B."/>
            <person name="Norman A."/>
            <person name="Brown C.T."/>
            <person name="Singh A."/>
            <person name="Thomas B.C."/>
            <person name="Banfield J.F."/>
        </authorList>
    </citation>
    <scope>NUCLEOTIDE SEQUENCE [LARGE SCALE GENOMIC DNA]</scope>
    <source>
        <strain evidence="10">AMDSBA4</strain>
    </source>
</reference>
<keyword evidence="6 10" id="KW-0418">Kinase</keyword>
<dbReference type="CDD" id="cd16917">
    <property type="entry name" value="HATPase_UhpB-NarQ-NarX-like"/>
    <property type="match status" value="1"/>
</dbReference>
<dbReference type="Pfam" id="PF07730">
    <property type="entry name" value="HisKA_3"/>
    <property type="match status" value="1"/>
</dbReference>
<accession>A0A2T2XKN5</accession>
<keyword evidence="7" id="KW-0067">ATP-binding</keyword>
<keyword evidence="8" id="KW-0902">Two-component regulatory system</keyword>
<dbReference type="AlphaFoldDB" id="A0A2T2XKN5"/>
<keyword evidence="5" id="KW-0547">Nucleotide-binding</keyword>
<keyword evidence="4" id="KW-0808">Transferase</keyword>
<sequence>MEHSANPDFSLIDPEDWGIRLVEEERRRIARDLHDGPIQVLINLSMRLQIIQRMLLTDSELAKDELDRSQQRLIGSINEIRQLIYDLQPVAIDEIGLYAAIEALATRAQKDWGLVSTVVLPDVADIGLTPAKTIAVYRLIQEAINNIHKHSHAEHAAISIALDPSQLIITIADDGIGFDPSETTEGHFGLSGMTDRIQYLGGSAHIESAPGSGSTLTFTVPRGPYGSQV</sequence>
<dbReference type="EC" id="2.7.13.3" evidence="2"/>
<dbReference type="EMBL" id="PXYW01000004">
    <property type="protein sequence ID" value="PSR35053.1"/>
    <property type="molecule type" value="Genomic_DNA"/>
</dbReference>
<dbReference type="GO" id="GO:0000155">
    <property type="term" value="F:phosphorelay sensor kinase activity"/>
    <property type="evidence" value="ECO:0007669"/>
    <property type="project" value="InterPro"/>
</dbReference>
<evidence type="ECO:0000313" key="11">
    <source>
        <dbReference type="Proteomes" id="UP000242972"/>
    </source>
</evidence>
<evidence type="ECO:0000256" key="6">
    <source>
        <dbReference type="ARBA" id="ARBA00022777"/>
    </source>
</evidence>
<dbReference type="GO" id="GO:0005524">
    <property type="term" value="F:ATP binding"/>
    <property type="evidence" value="ECO:0007669"/>
    <property type="project" value="UniProtKB-KW"/>
</dbReference>
<dbReference type="Pfam" id="PF02518">
    <property type="entry name" value="HATPase_c"/>
    <property type="match status" value="1"/>
</dbReference>
<dbReference type="InterPro" id="IPR011712">
    <property type="entry name" value="Sig_transdc_His_kin_sub3_dim/P"/>
</dbReference>
<dbReference type="InterPro" id="IPR050482">
    <property type="entry name" value="Sensor_HK_TwoCompSys"/>
</dbReference>
<dbReference type="PANTHER" id="PTHR24421">
    <property type="entry name" value="NITRATE/NITRITE SENSOR PROTEIN NARX-RELATED"/>
    <property type="match status" value="1"/>
</dbReference>
<dbReference type="Gene3D" id="3.30.565.10">
    <property type="entry name" value="Histidine kinase-like ATPase, C-terminal domain"/>
    <property type="match status" value="1"/>
</dbReference>
<keyword evidence="3" id="KW-0597">Phosphoprotein</keyword>
<dbReference type="Proteomes" id="UP000242972">
    <property type="component" value="Unassembled WGS sequence"/>
</dbReference>
<comment type="catalytic activity">
    <reaction evidence="1">
        <text>ATP + protein L-histidine = ADP + protein N-phospho-L-histidine.</text>
        <dbReference type="EC" id="2.7.13.3"/>
    </reaction>
</comment>
<evidence type="ECO:0000256" key="2">
    <source>
        <dbReference type="ARBA" id="ARBA00012438"/>
    </source>
</evidence>
<evidence type="ECO:0000256" key="4">
    <source>
        <dbReference type="ARBA" id="ARBA00022679"/>
    </source>
</evidence>
<protein>
    <recommendedName>
        <fullName evidence="2">histidine kinase</fullName>
        <ecNumber evidence="2">2.7.13.3</ecNumber>
    </recommendedName>
</protein>
<proteinExistence type="predicted"/>
<dbReference type="InterPro" id="IPR036890">
    <property type="entry name" value="HATPase_C_sf"/>
</dbReference>
<evidence type="ECO:0000313" key="10">
    <source>
        <dbReference type="EMBL" id="PSR35053.1"/>
    </source>
</evidence>
<evidence type="ECO:0000256" key="7">
    <source>
        <dbReference type="ARBA" id="ARBA00022840"/>
    </source>
</evidence>
<comment type="caution">
    <text evidence="10">The sequence shown here is derived from an EMBL/GenBank/DDBJ whole genome shotgun (WGS) entry which is preliminary data.</text>
</comment>
<dbReference type="GO" id="GO:0016020">
    <property type="term" value="C:membrane"/>
    <property type="evidence" value="ECO:0007669"/>
    <property type="project" value="InterPro"/>
</dbReference>
<evidence type="ECO:0000256" key="3">
    <source>
        <dbReference type="ARBA" id="ARBA00022553"/>
    </source>
</evidence>
<feature type="domain" description="Histidine kinase" evidence="9">
    <location>
        <begin position="43"/>
        <end position="224"/>
    </location>
</feature>
<dbReference type="InterPro" id="IPR005467">
    <property type="entry name" value="His_kinase_dom"/>
</dbReference>
<evidence type="ECO:0000256" key="5">
    <source>
        <dbReference type="ARBA" id="ARBA00022741"/>
    </source>
</evidence>